<dbReference type="AlphaFoldDB" id="A0A562ST35"/>
<name>A0A562ST35_CHIJA</name>
<dbReference type="Proteomes" id="UP000316778">
    <property type="component" value="Unassembled WGS sequence"/>
</dbReference>
<evidence type="ECO:0000256" key="7">
    <source>
        <dbReference type="SAM" id="SignalP"/>
    </source>
</evidence>
<reference evidence="9 10" key="1">
    <citation type="journal article" date="2013" name="Stand. Genomic Sci.">
        <title>Genomic Encyclopedia of Type Strains, Phase I: The one thousand microbial genomes (KMG-I) project.</title>
        <authorList>
            <person name="Kyrpides N.C."/>
            <person name="Woyke T."/>
            <person name="Eisen J.A."/>
            <person name="Garrity G."/>
            <person name="Lilburn T.G."/>
            <person name="Beck B.J."/>
            <person name="Whitman W.B."/>
            <person name="Hugenholtz P."/>
            <person name="Klenk H.P."/>
        </authorList>
    </citation>
    <scope>NUCLEOTIDE SEQUENCE [LARGE SCALE GENOMIC DNA]</scope>
    <source>
        <strain evidence="9 10">DSM 13484</strain>
    </source>
</reference>
<proteinExistence type="predicted"/>
<dbReference type="Gene3D" id="1.25.40.10">
    <property type="entry name" value="Tetratricopeptide repeat domain"/>
    <property type="match status" value="1"/>
</dbReference>
<dbReference type="SMART" id="SM00028">
    <property type="entry name" value="TPR"/>
    <property type="match status" value="3"/>
</dbReference>
<dbReference type="PANTHER" id="PTHR43547:SF2">
    <property type="entry name" value="HYBRID SIGNAL TRANSDUCTION HISTIDINE KINASE C"/>
    <property type="match status" value="1"/>
</dbReference>
<feature type="transmembrane region" description="Helical" evidence="6">
    <location>
        <begin position="401"/>
        <end position="421"/>
    </location>
</feature>
<dbReference type="FunFam" id="3.30.565.10:FF:000006">
    <property type="entry name" value="Sensor histidine kinase WalK"/>
    <property type="match status" value="1"/>
</dbReference>
<dbReference type="InterPro" id="IPR005467">
    <property type="entry name" value="His_kinase_dom"/>
</dbReference>
<keyword evidence="7" id="KW-0732">Signal</keyword>
<keyword evidence="6" id="KW-0812">Transmembrane</keyword>
<dbReference type="EC" id="2.7.13.3" evidence="2"/>
<dbReference type="PROSITE" id="PS50109">
    <property type="entry name" value="HIS_KIN"/>
    <property type="match status" value="1"/>
</dbReference>
<dbReference type="CDD" id="cd00075">
    <property type="entry name" value="HATPase"/>
    <property type="match status" value="1"/>
</dbReference>
<dbReference type="SUPFAM" id="SSF47384">
    <property type="entry name" value="Homodimeric domain of signal transducing histidine kinase"/>
    <property type="match status" value="1"/>
</dbReference>
<dbReference type="RefSeq" id="WP_145718095.1">
    <property type="nucleotide sequence ID" value="NZ_BAAAFY010000002.1"/>
</dbReference>
<evidence type="ECO:0000256" key="2">
    <source>
        <dbReference type="ARBA" id="ARBA00012438"/>
    </source>
</evidence>
<feature type="signal peptide" evidence="7">
    <location>
        <begin position="1"/>
        <end position="19"/>
    </location>
</feature>
<dbReference type="Pfam" id="PF02518">
    <property type="entry name" value="HATPase_c"/>
    <property type="match status" value="1"/>
</dbReference>
<dbReference type="SMART" id="SM00387">
    <property type="entry name" value="HATPase_c"/>
    <property type="match status" value="1"/>
</dbReference>
<accession>A0A562ST35</accession>
<dbReference type="InterPro" id="IPR004358">
    <property type="entry name" value="Sig_transdc_His_kin-like_C"/>
</dbReference>
<feature type="domain" description="Histidine kinase" evidence="8">
    <location>
        <begin position="468"/>
        <end position="680"/>
    </location>
</feature>
<dbReference type="PANTHER" id="PTHR43547">
    <property type="entry name" value="TWO-COMPONENT HISTIDINE KINASE"/>
    <property type="match status" value="1"/>
</dbReference>
<dbReference type="PRINTS" id="PR00344">
    <property type="entry name" value="BCTRLSENSOR"/>
</dbReference>
<dbReference type="GO" id="GO:0000155">
    <property type="term" value="F:phosphorelay sensor kinase activity"/>
    <property type="evidence" value="ECO:0007669"/>
    <property type="project" value="InterPro"/>
</dbReference>
<evidence type="ECO:0000256" key="5">
    <source>
        <dbReference type="ARBA" id="ARBA00022777"/>
    </source>
</evidence>
<protein>
    <recommendedName>
        <fullName evidence="2">histidine kinase</fullName>
        <ecNumber evidence="2">2.7.13.3</ecNumber>
    </recommendedName>
</protein>
<dbReference type="InterPro" id="IPR036097">
    <property type="entry name" value="HisK_dim/P_sf"/>
</dbReference>
<dbReference type="SUPFAM" id="SSF48452">
    <property type="entry name" value="TPR-like"/>
    <property type="match status" value="1"/>
</dbReference>
<keyword evidence="3" id="KW-0597">Phosphoprotein</keyword>
<dbReference type="InterPro" id="IPR036890">
    <property type="entry name" value="HATPase_C_sf"/>
</dbReference>
<dbReference type="SUPFAM" id="SSF55874">
    <property type="entry name" value="ATPase domain of HSP90 chaperone/DNA topoisomerase II/histidine kinase"/>
    <property type="match status" value="1"/>
</dbReference>
<comment type="catalytic activity">
    <reaction evidence="1">
        <text>ATP + protein L-histidine = ADP + protein N-phospho-L-histidine.</text>
        <dbReference type="EC" id="2.7.13.3"/>
    </reaction>
</comment>
<evidence type="ECO:0000313" key="9">
    <source>
        <dbReference type="EMBL" id="TWI84437.1"/>
    </source>
</evidence>
<organism evidence="9 10">
    <name type="scientific">Chitinophaga japonensis</name>
    <name type="common">Flexibacter japonensis</name>
    <dbReference type="NCBI Taxonomy" id="104662"/>
    <lineage>
        <taxon>Bacteria</taxon>
        <taxon>Pseudomonadati</taxon>
        <taxon>Bacteroidota</taxon>
        <taxon>Chitinophagia</taxon>
        <taxon>Chitinophagales</taxon>
        <taxon>Chitinophagaceae</taxon>
        <taxon>Chitinophaga</taxon>
    </lineage>
</organism>
<dbReference type="InterPro" id="IPR011990">
    <property type="entry name" value="TPR-like_helical_dom_sf"/>
</dbReference>
<evidence type="ECO:0000256" key="6">
    <source>
        <dbReference type="SAM" id="Phobius"/>
    </source>
</evidence>
<evidence type="ECO:0000256" key="3">
    <source>
        <dbReference type="ARBA" id="ARBA00022553"/>
    </source>
</evidence>
<keyword evidence="10" id="KW-1185">Reference proteome</keyword>
<dbReference type="OrthoDB" id="9810447at2"/>
<dbReference type="InterPro" id="IPR003594">
    <property type="entry name" value="HATPase_dom"/>
</dbReference>
<keyword evidence="4" id="KW-0808">Transferase</keyword>
<dbReference type="Gene3D" id="3.30.565.10">
    <property type="entry name" value="Histidine kinase-like ATPase, C-terminal domain"/>
    <property type="match status" value="1"/>
</dbReference>
<dbReference type="InterPro" id="IPR019734">
    <property type="entry name" value="TPR_rpt"/>
</dbReference>
<dbReference type="Gene3D" id="1.10.287.130">
    <property type="match status" value="1"/>
</dbReference>
<keyword evidence="6" id="KW-1133">Transmembrane helix</keyword>
<dbReference type="Pfam" id="PF00512">
    <property type="entry name" value="HisKA"/>
    <property type="match status" value="1"/>
</dbReference>
<dbReference type="CDD" id="cd00082">
    <property type="entry name" value="HisKA"/>
    <property type="match status" value="1"/>
</dbReference>
<keyword evidence="6" id="KW-0472">Membrane</keyword>
<evidence type="ECO:0000256" key="1">
    <source>
        <dbReference type="ARBA" id="ARBA00000085"/>
    </source>
</evidence>
<keyword evidence="5 9" id="KW-0418">Kinase</keyword>
<dbReference type="EMBL" id="VLLG01000005">
    <property type="protein sequence ID" value="TWI84437.1"/>
    <property type="molecule type" value="Genomic_DNA"/>
</dbReference>
<evidence type="ECO:0000313" key="10">
    <source>
        <dbReference type="Proteomes" id="UP000316778"/>
    </source>
</evidence>
<sequence length="680" mass="77790">MNIYFLFSIIILLSACAPAAQHIQEHPAYFDEVFAKADSIGHSDLPASHAYLQSAYAAFPEPGMIDLWRKYEHLFIYHIGKTYNFSLAMLYADSMLYTLRDRSLQQRYPVYYAGALFAKGDVLRDQQKYNEAYTYFYRGREILRKTNDTCEYHQYASRLALVYYRQEKYLEAAPYFLETFERLGQCDTSDYNTFYLRQGMLDNVALSYDKAGNTRQALAYYDSTLYFIRLQGAKFRHIPEYERGMQAAAAVVYGNKGSALLRMGDTLAAESLFLQSIAINIRGRDEKVDAQLTMAKLTALYLAANRLKDAAAVLQEMQAAQALAPNADCRQRWLHLRWQYFEKTGRTDSGYATLKAYTQLKDSLAAAATKPDIADIKEEFEHMSRVHQLEIIEKNNQLKTAYLGILVILFIIVLLIAWMIWQNWRKSHRHIAELQRLNQEITARHDDIRKSLTALEQSHQNNSRMMKIVAHDLRNPVGAIYSIAQLLQHGKLSPEKDQEMLELIKTSSDSALHLISDLLVLDTALTNMEKELVEIHVSLKYCVDLLQTKAMEKQQNIVLETEPVKVLASREKIWRVFSNLINNAIKFSPDGSRIEVALKRVNGTARISVKDQGIGIPPAMQDKIFSLSSEVKRRGTRGEESFGFGLSISKQIIEAHNGRIWFETEHGKGTTFYVEMSASA</sequence>
<gene>
    <name evidence="9" type="ORF">LX66_4807</name>
</gene>
<evidence type="ECO:0000259" key="8">
    <source>
        <dbReference type="PROSITE" id="PS50109"/>
    </source>
</evidence>
<dbReference type="InterPro" id="IPR003661">
    <property type="entry name" value="HisK_dim/P_dom"/>
</dbReference>
<dbReference type="SMART" id="SM00388">
    <property type="entry name" value="HisKA"/>
    <property type="match status" value="1"/>
</dbReference>
<evidence type="ECO:0000256" key="4">
    <source>
        <dbReference type="ARBA" id="ARBA00022679"/>
    </source>
</evidence>
<comment type="caution">
    <text evidence="9">The sequence shown here is derived from an EMBL/GenBank/DDBJ whole genome shotgun (WGS) entry which is preliminary data.</text>
</comment>
<feature type="chain" id="PRO_5022029825" description="histidine kinase" evidence="7">
    <location>
        <begin position="20"/>
        <end position="680"/>
    </location>
</feature>